<feature type="transmembrane region" description="Helical" evidence="1">
    <location>
        <begin position="12"/>
        <end position="35"/>
    </location>
</feature>
<keyword evidence="1" id="KW-1133">Transmembrane helix</keyword>
<dbReference type="EMBL" id="LAQL01000002">
    <property type="protein sequence ID" value="KLN62542.1"/>
    <property type="molecule type" value="Genomic_DNA"/>
</dbReference>
<feature type="transmembrane region" description="Helical" evidence="1">
    <location>
        <begin position="85"/>
        <end position="102"/>
    </location>
</feature>
<evidence type="ECO:0000256" key="1">
    <source>
        <dbReference type="SAM" id="Phobius"/>
    </source>
</evidence>
<dbReference type="PATRIC" id="fig|1489064.4.peg.1624"/>
<keyword evidence="1" id="KW-0472">Membrane</keyword>
<sequence>MVTASSPFWRAGFRPFFTAGALYALIVLSLWILILAGVIDYETHIAPSLIHGHEMIYGFGVAAIAGFILTAMPNWTNTVPLSGKALIALFGLWCLGRLSLWAGTFLPYSFLAIIDLLFLPVLSIYTARILFKTGNKRNLMLPGIFMILAIFNLCFYLSEAGIAPHSSRTVLEAAISLLLLLITIIGGRIVPAFTRNALAAKGTKADIGAPTKLNILCIAGTAIMMIGDLFIADGWPELFACFCAILAGLHLARLYFWKGWMTLSDPLLWAMHAAYLWIPIGLFLKAYGFVTYGYFWEGALHALTAGAIGTMILVVTARAGLGHTGSALRTNPYLTVSLYALTLSAIFRVAQSFIHNDFSEQLLYLSSLFWVLAFGLYLVNFLPLMTRPRLDGKPG</sequence>
<feature type="transmembrane region" description="Helical" evidence="1">
    <location>
        <begin position="55"/>
        <end position="73"/>
    </location>
</feature>
<feature type="transmembrane region" description="Helical" evidence="1">
    <location>
        <begin position="237"/>
        <end position="256"/>
    </location>
</feature>
<evidence type="ECO:0000313" key="2">
    <source>
        <dbReference type="EMBL" id="KLN62542.1"/>
    </source>
</evidence>
<organism evidence="2 3">
    <name type="scientific">Kiloniella spongiae</name>
    <dbReference type="NCBI Taxonomy" id="1489064"/>
    <lineage>
        <taxon>Bacteria</taxon>
        <taxon>Pseudomonadati</taxon>
        <taxon>Pseudomonadota</taxon>
        <taxon>Alphaproteobacteria</taxon>
        <taxon>Rhodospirillales</taxon>
        <taxon>Kiloniellaceae</taxon>
        <taxon>Kiloniella</taxon>
    </lineage>
</organism>
<feature type="transmembrane region" description="Helical" evidence="1">
    <location>
        <begin position="170"/>
        <end position="193"/>
    </location>
</feature>
<evidence type="ECO:0008006" key="4">
    <source>
        <dbReference type="Google" id="ProtNLM"/>
    </source>
</evidence>
<gene>
    <name evidence="2" type="ORF">WH96_03440</name>
</gene>
<feature type="transmembrane region" description="Helical" evidence="1">
    <location>
        <begin position="362"/>
        <end position="384"/>
    </location>
</feature>
<dbReference type="RefSeq" id="WP_047762664.1">
    <property type="nucleotide sequence ID" value="NZ_LAQL01000002.1"/>
</dbReference>
<feature type="transmembrane region" description="Helical" evidence="1">
    <location>
        <begin position="108"/>
        <end position="127"/>
    </location>
</feature>
<dbReference type="Pfam" id="PF05940">
    <property type="entry name" value="NnrS"/>
    <property type="match status" value="1"/>
</dbReference>
<dbReference type="STRING" id="1489064.WH96_03440"/>
<keyword evidence="1" id="KW-0812">Transmembrane</keyword>
<comment type="caution">
    <text evidence="2">The sequence shown here is derived from an EMBL/GenBank/DDBJ whole genome shotgun (WGS) entry which is preliminary data.</text>
</comment>
<feature type="transmembrane region" description="Helical" evidence="1">
    <location>
        <begin position="299"/>
        <end position="321"/>
    </location>
</feature>
<protein>
    <recommendedName>
        <fullName evidence="4">Short-chain dehydrogenase</fullName>
    </recommendedName>
</protein>
<feature type="transmembrane region" description="Helical" evidence="1">
    <location>
        <begin position="139"/>
        <end position="158"/>
    </location>
</feature>
<feature type="transmembrane region" description="Helical" evidence="1">
    <location>
        <begin position="213"/>
        <end position="231"/>
    </location>
</feature>
<feature type="transmembrane region" description="Helical" evidence="1">
    <location>
        <begin position="333"/>
        <end position="350"/>
    </location>
</feature>
<dbReference type="AlphaFoldDB" id="A0A0H2MP50"/>
<feature type="transmembrane region" description="Helical" evidence="1">
    <location>
        <begin position="268"/>
        <end position="287"/>
    </location>
</feature>
<reference evidence="2 3" key="1">
    <citation type="submission" date="2015-03" db="EMBL/GenBank/DDBJ databases">
        <title>Genome Sequence of Kiloniella spongiae MEBiC09566, isolated from a marine sponge.</title>
        <authorList>
            <person name="Shao Z."/>
            <person name="Wang L."/>
            <person name="Li X."/>
        </authorList>
    </citation>
    <scope>NUCLEOTIDE SEQUENCE [LARGE SCALE GENOMIC DNA]</scope>
    <source>
        <strain evidence="2 3">MEBiC09566</strain>
    </source>
</reference>
<dbReference type="Proteomes" id="UP000035444">
    <property type="component" value="Unassembled WGS sequence"/>
</dbReference>
<accession>A0A0H2MP50</accession>
<evidence type="ECO:0000313" key="3">
    <source>
        <dbReference type="Proteomes" id="UP000035444"/>
    </source>
</evidence>
<name>A0A0H2MP50_9PROT</name>
<keyword evidence="3" id="KW-1185">Reference proteome</keyword>
<dbReference type="OrthoDB" id="9770040at2"/>
<proteinExistence type="predicted"/>
<dbReference type="InterPro" id="IPR010266">
    <property type="entry name" value="NnrS"/>
</dbReference>